<dbReference type="SUPFAM" id="SSF90123">
    <property type="entry name" value="ABC transporter transmembrane region"/>
    <property type="match status" value="1"/>
</dbReference>
<evidence type="ECO:0000256" key="5">
    <source>
        <dbReference type="ARBA" id="ARBA00022840"/>
    </source>
</evidence>
<dbReference type="PANTHER" id="PTHR24221:SF397">
    <property type="entry name" value="ABC TRANSPORTER, ATP-BINDING TRANSMEMBRANE PROTEIN"/>
    <property type="match status" value="1"/>
</dbReference>
<dbReference type="PROSITE" id="PS50893">
    <property type="entry name" value="ABC_TRANSPORTER_2"/>
    <property type="match status" value="1"/>
</dbReference>
<dbReference type="RefSeq" id="WP_109711745.1">
    <property type="nucleotide sequence ID" value="NZ_QGDS01000007.1"/>
</dbReference>
<dbReference type="Pfam" id="PF00005">
    <property type="entry name" value="ABC_tran"/>
    <property type="match status" value="1"/>
</dbReference>
<feature type="transmembrane region" description="Helical" evidence="8">
    <location>
        <begin position="163"/>
        <end position="183"/>
    </location>
</feature>
<dbReference type="CDD" id="cd07346">
    <property type="entry name" value="ABC_6TM_exporters"/>
    <property type="match status" value="1"/>
</dbReference>
<feature type="domain" description="ABC transporter" evidence="9">
    <location>
        <begin position="334"/>
        <end position="567"/>
    </location>
</feature>
<accession>A0A315ZW10</accession>
<dbReference type="GO" id="GO:0016887">
    <property type="term" value="F:ATP hydrolysis activity"/>
    <property type="evidence" value="ECO:0007669"/>
    <property type="project" value="InterPro"/>
</dbReference>
<dbReference type="AlphaFoldDB" id="A0A315ZW10"/>
<feature type="transmembrane region" description="Helical" evidence="8">
    <location>
        <begin position="133"/>
        <end position="157"/>
    </location>
</feature>
<dbReference type="SUPFAM" id="SSF52540">
    <property type="entry name" value="P-loop containing nucleoside triphosphate hydrolases"/>
    <property type="match status" value="1"/>
</dbReference>
<dbReference type="InterPro" id="IPR036640">
    <property type="entry name" value="ABC1_TM_sf"/>
</dbReference>
<feature type="transmembrane region" description="Helical" evidence="8">
    <location>
        <begin position="60"/>
        <end position="79"/>
    </location>
</feature>
<feature type="transmembrane region" description="Helical" evidence="8">
    <location>
        <begin position="21"/>
        <end position="40"/>
    </location>
</feature>
<dbReference type="FunFam" id="3.40.50.300:FF:000287">
    <property type="entry name" value="Multidrug ABC transporter ATP-binding protein"/>
    <property type="match status" value="1"/>
</dbReference>
<feature type="domain" description="ABC transmembrane type-1" evidence="10">
    <location>
        <begin position="19"/>
        <end position="302"/>
    </location>
</feature>
<dbReference type="GO" id="GO:0005524">
    <property type="term" value="F:ATP binding"/>
    <property type="evidence" value="ECO:0007669"/>
    <property type="project" value="UniProtKB-KW"/>
</dbReference>
<dbReference type="Gene3D" id="1.20.1560.10">
    <property type="entry name" value="ABC transporter type 1, transmembrane domain"/>
    <property type="match status" value="1"/>
</dbReference>
<dbReference type="InterPro" id="IPR027417">
    <property type="entry name" value="P-loop_NTPase"/>
</dbReference>
<gene>
    <name evidence="11" type="ORF">SAMN05216529_107111</name>
</gene>
<reference evidence="12" key="1">
    <citation type="submission" date="2017-07" db="EMBL/GenBank/DDBJ databases">
        <authorList>
            <person name="Varghese N."/>
            <person name="Submissions S."/>
        </authorList>
    </citation>
    <scope>NUCLEOTIDE SEQUENCE [LARGE SCALE GENOMIC DNA]</scope>
    <source>
        <strain evidence="12">NLAE-zl-C134</strain>
    </source>
</reference>
<dbReference type="InterPro" id="IPR011527">
    <property type="entry name" value="ABC1_TM_dom"/>
</dbReference>
<evidence type="ECO:0000313" key="12">
    <source>
        <dbReference type="Proteomes" id="UP000254051"/>
    </source>
</evidence>
<dbReference type="InterPro" id="IPR017871">
    <property type="entry name" value="ABC_transporter-like_CS"/>
</dbReference>
<proteinExistence type="predicted"/>
<dbReference type="Gene3D" id="3.40.50.300">
    <property type="entry name" value="P-loop containing nucleotide triphosphate hydrolases"/>
    <property type="match status" value="1"/>
</dbReference>
<evidence type="ECO:0000256" key="2">
    <source>
        <dbReference type="ARBA" id="ARBA00022448"/>
    </source>
</evidence>
<dbReference type="GO" id="GO:0034040">
    <property type="term" value="F:ATPase-coupled lipid transmembrane transporter activity"/>
    <property type="evidence" value="ECO:0007669"/>
    <property type="project" value="TreeGrafter"/>
</dbReference>
<dbReference type="InterPro" id="IPR039421">
    <property type="entry name" value="Type_1_exporter"/>
</dbReference>
<keyword evidence="12" id="KW-1185">Reference proteome</keyword>
<keyword evidence="4" id="KW-0547">Nucleotide-binding</keyword>
<keyword evidence="2" id="KW-0813">Transport</keyword>
<evidence type="ECO:0000256" key="3">
    <source>
        <dbReference type="ARBA" id="ARBA00022692"/>
    </source>
</evidence>
<evidence type="ECO:0000256" key="8">
    <source>
        <dbReference type="SAM" id="Phobius"/>
    </source>
</evidence>
<dbReference type="GO" id="GO:0005886">
    <property type="term" value="C:plasma membrane"/>
    <property type="evidence" value="ECO:0007669"/>
    <property type="project" value="UniProtKB-SubCell"/>
</dbReference>
<evidence type="ECO:0000256" key="4">
    <source>
        <dbReference type="ARBA" id="ARBA00022741"/>
    </source>
</evidence>
<keyword evidence="3 8" id="KW-0812">Transmembrane</keyword>
<sequence length="580" mass="64960">MLKKIYRLTDEGNRAIIKASLCMCLFNLATLLPVILFALITDEMLNRYFGYTAGGISLWIYWGIALIVLIVIFLAYKITYRKKYLTSGKEDSVLRMKLADKMRKLPLSYLGRRNLSDLTSVIMDDVAVAQNTLAIVATELIGGLLSGIIALAILFFYDWRLSLCLAACLPMAAAVMALCRVISEGTNKKNKQKKLDISDGLQEYLENIKVLQTSPNMETYQKTLESKIKRLIPGQILYELLSGITISISYNTMRLGLGLVIIVGSTRLISGQITTVTFLLFLFIAVRIYEPLTKACEMLGELIYSLVSAKRIRDLLDYPEQTGQQDIQLSQFDVTFDHVSFGYNQEDVIHNVSFTAKQGEITAIVGPSGCGKSTLCKLAARFWDVQRGSVSIGGVNVNKIDPEVLYKNYSFVFQDVVLFNDTIYNNIKIGKEDATRKQIMVAAKLARCDEFIERLPKGYDTVIGENGKTLSGGERQRLSIARAFLKDAPIILLDESTASIDPENETKIQEAIGKLIENKTVLIIAHKLRSIVDCDKIIVLKEGHLLESGIHEELMEEHGLYHRLYSLQNENIAWTVNSIS</sequence>
<keyword evidence="6 8" id="KW-1133">Transmembrane helix</keyword>
<protein>
    <submittedName>
        <fullName evidence="11">ATP-binding cassette, subfamily B</fullName>
    </submittedName>
</protein>
<evidence type="ECO:0000256" key="7">
    <source>
        <dbReference type="ARBA" id="ARBA00023136"/>
    </source>
</evidence>
<dbReference type="Pfam" id="PF00664">
    <property type="entry name" value="ABC_membrane"/>
    <property type="match status" value="1"/>
</dbReference>
<dbReference type="InterPro" id="IPR003593">
    <property type="entry name" value="AAA+_ATPase"/>
</dbReference>
<keyword evidence="7 8" id="KW-0472">Membrane</keyword>
<dbReference type="PROSITE" id="PS00211">
    <property type="entry name" value="ABC_TRANSPORTER_1"/>
    <property type="match status" value="1"/>
</dbReference>
<dbReference type="SMART" id="SM00382">
    <property type="entry name" value="AAA"/>
    <property type="match status" value="1"/>
</dbReference>
<dbReference type="PANTHER" id="PTHR24221">
    <property type="entry name" value="ATP-BINDING CASSETTE SUB-FAMILY B"/>
    <property type="match status" value="1"/>
</dbReference>
<organism evidence="11 12">
    <name type="scientific">Faecalicatena contorta</name>
    <dbReference type="NCBI Taxonomy" id="39482"/>
    <lineage>
        <taxon>Bacteria</taxon>
        <taxon>Bacillati</taxon>
        <taxon>Bacillota</taxon>
        <taxon>Clostridia</taxon>
        <taxon>Lachnospirales</taxon>
        <taxon>Lachnospiraceae</taxon>
        <taxon>Faecalicatena</taxon>
    </lineage>
</organism>
<dbReference type="OrthoDB" id="9762778at2"/>
<dbReference type="GO" id="GO:0140359">
    <property type="term" value="F:ABC-type transporter activity"/>
    <property type="evidence" value="ECO:0007669"/>
    <property type="project" value="InterPro"/>
</dbReference>
<dbReference type="PROSITE" id="PS50929">
    <property type="entry name" value="ABC_TM1F"/>
    <property type="match status" value="1"/>
</dbReference>
<evidence type="ECO:0000259" key="10">
    <source>
        <dbReference type="PROSITE" id="PS50929"/>
    </source>
</evidence>
<dbReference type="Proteomes" id="UP000254051">
    <property type="component" value="Unassembled WGS sequence"/>
</dbReference>
<dbReference type="InterPro" id="IPR003439">
    <property type="entry name" value="ABC_transporter-like_ATP-bd"/>
</dbReference>
<evidence type="ECO:0000256" key="6">
    <source>
        <dbReference type="ARBA" id="ARBA00022989"/>
    </source>
</evidence>
<keyword evidence="5 11" id="KW-0067">ATP-binding</keyword>
<dbReference type="EMBL" id="UHJJ01000007">
    <property type="protein sequence ID" value="SUQ14657.1"/>
    <property type="molecule type" value="Genomic_DNA"/>
</dbReference>
<name>A0A315ZW10_9FIRM</name>
<evidence type="ECO:0000313" key="11">
    <source>
        <dbReference type="EMBL" id="SUQ14657.1"/>
    </source>
</evidence>
<comment type="subcellular location">
    <subcellularLocation>
        <location evidence="1">Cell membrane</location>
        <topology evidence="1">Multi-pass membrane protein</topology>
    </subcellularLocation>
</comment>
<evidence type="ECO:0000256" key="1">
    <source>
        <dbReference type="ARBA" id="ARBA00004651"/>
    </source>
</evidence>
<evidence type="ECO:0000259" key="9">
    <source>
        <dbReference type="PROSITE" id="PS50893"/>
    </source>
</evidence>